<dbReference type="EMBL" id="JACVVK020000015">
    <property type="protein sequence ID" value="KAK7504505.1"/>
    <property type="molecule type" value="Genomic_DNA"/>
</dbReference>
<sequence>MDTSAAQVKSAAATHHVPPKTTPLSSGCELVAGTPLFECIFTSTPDIVLDVSDVQLSRYFPQVQAKKRVRSWPKRVTTFRFHFAHWHC</sequence>
<reference evidence="2 3" key="1">
    <citation type="journal article" date="2023" name="Sci. Data">
        <title>Genome assembly of the Korean intertidal mud-creeper Batillaria attramentaria.</title>
        <authorList>
            <person name="Patra A.K."/>
            <person name="Ho P.T."/>
            <person name="Jun S."/>
            <person name="Lee S.J."/>
            <person name="Kim Y."/>
            <person name="Won Y.J."/>
        </authorList>
    </citation>
    <scope>NUCLEOTIDE SEQUENCE [LARGE SCALE GENOMIC DNA]</scope>
    <source>
        <strain evidence="2">Wonlab-2016</strain>
    </source>
</reference>
<name>A0ABD0LY83_9CAEN</name>
<evidence type="ECO:0000313" key="2">
    <source>
        <dbReference type="EMBL" id="KAK7504505.1"/>
    </source>
</evidence>
<proteinExistence type="predicted"/>
<protein>
    <submittedName>
        <fullName evidence="2">Uncharacterized protein</fullName>
    </submittedName>
</protein>
<comment type="caution">
    <text evidence="2">The sequence shown here is derived from an EMBL/GenBank/DDBJ whole genome shotgun (WGS) entry which is preliminary data.</text>
</comment>
<organism evidence="2 3">
    <name type="scientific">Batillaria attramentaria</name>
    <dbReference type="NCBI Taxonomy" id="370345"/>
    <lineage>
        <taxon>Eukaryota</taxon>
        <taxon>Metazoa</taxon>
        <taxon>Spiralia</taxon>
        <taxon>Lophotrochozoa</taxon>
        <taxon>Mollusca</taxon>
        <taxon>Gastropoda</taxon>
        <taxon>Caenogastropoda</taxon>
        <taxon>Sorbeoconcha</taxon>
        <taxon>Cerithioidea</taxon>
        <taxon>Batillariidae</taxon>
        <taxon>Batillaria</taxon>
    </lineage>
</organism>
<dbReference type="AlphaFoldDB" id="A0ABD0LY83"/>
<feature type="region of interest" description="Disordered" evidence="1">
    <location>
        <begin position="1"/>
        <end position="23"/>
    </location>
</feature>
<keyword evidence="3" id="KW-1185">Reference proteome</keyword>
<dbReference type="Proteomes" id="UP001519460">
    <property type="component" value="Unassembled WGS sequence"/>
</dbReference>
<evidence type="ECO:0000313" key="3">
    <source>
        <dbReference type="Proteomes" id="UP001519460"/>
    </source>
</evidence>
<accession>A0ABD0LY83</accession>
<evidence type="ECO:0000256" key="1">
    <source>
        <dbReference type="SAM" id="MobiDB-lite"/>
    </source>
</evidence>
<gene>
    <name evidence="2" type="ORF">BaRGS_00004371</name>
</gene>